<dbReference type="AlphaFoldDB" id="A0A9N9QJZ1"/>
<feature type="signal peptide" evidence="4">
    <location>
        <begin position="1"/>
        <end position="20"/>
    </location>
</feature>
<feature type="coiled-coil region" evidence="1">
    <location>
        <begin position="362"/>
        <end position="410"/>
    </location>
</feature>
<keyword evidence="3" id="KW-0812">Transmembrane</keyword>
<keyword evidence="1" id="KW-0175">Coiled coil</keyword>
<organism evidence="5 6">
    <name type="scientific">Ceutorhynchus assimilis</name>
    <name type="common">cabbage seed weevil</name>
    <dbReference type="NCBI Taxonomy" id="467358"/>
    <lineage>
        <taxon>Eukaryota</taxon>
        <taxon>Metazoa</taxon>
        <taxon>Ecdysozoa</taxon>
        <taxon>Arthropoda</taxon>
        <taxon>Hexapoda</taxon>
        <taxon>Insecta</taxon>
        <taxon>Pterygota</taxon>
        <taxon>Neoptera</taxon>
        <taxon>Endopterygota</taxon>
        <taxon>Coleoptera</taxon>
        <taxon>Polyphaga</taxon>
        <taxon>Cucujiformia</taxon>
        <taxon>Curculionidae</taxon>
        <taxon>Ceutorhynchinae</taxon>
        <taxon>Ceutorhynchus</taxon>
    </lineage>
</organism>
<dbReference type="OrthoDB" id="6334967at2759"/>
<proteinExistence type="predicted"/>
<feature type="chain" id="PRO_5040227678" evidence="4">
    <location>
        <begin position="21"/>
        <end position="699"/>
    </location>
</feature>
<evidence type="ECO:0000313" key="5">
    <source>
        <dbReference type="EMBL" id="CAG9760735.1"/>
    </source>
</evidence>
<evidence type="ECO:0000256" key="1">
    <source>
        <dbReference type="SAM" id="Coils"/>
    </source>
</evidence>
<dbReference type="Pfam" id="PF07898">
    <property type="entry name" value="DUF1676"/>
    <property type="match status" value="1"/>
</dbReference>
<accession>A0A9N9QJZ1</accession>
<feature type="compositionally biased region" description="Polar residues" evidence="2">
    <location>
        <begin position="468"/>
        <end position="483"/>
    </location>
</feature>
<feature type="transmembrane region" description="Helical" evidence="3">
    <location>
        <begin position="197"/>
        <end position="223"/>
    </location>
</feature>
<keyword evidence="3" id="KW-1133">Transmembrane helix</keyword>
<keyword evidence="4" id="KW-0732">Signal</keyword>
<dbReference type="GO" id="GO:0016020">
    <property type="term" value="C:membrane"/>
    <property type="evidence" value="ECO:0007669"/>
    <property type="project" value="TreeGrafter"/>
</dbReference>
<sequence>MFRLGYHLVFIVFYFCCVHGSENFTIEELPVDTLVNLTGNNELWTILLKDCQKPTLNCVQNNIFKYLKTTLDETDDMQFTSFLKFTKNTIDYNKYERSFDIDSNETTENYEDEFPIESMSRSLHDNTAKFFMTHDLELSLPDGLFPNSYLRISPKGLENHGALVNLEIVSKDLEEARGMEEGNRTFKKIRKFINEKLIYALLAILLVVKLLAVKFLFLLPLLVGAATAKKLLLKILLFVFPFLHHIFKFCAYYPIQAKYHHHKHLISHVHQVAPHKYHHGHNEGVEVDPHSYGPPPIEHHGSDVHFSEYDDDISVVPDDGSGFSHGLISHRKDPYENNNEISPYGVQPTRQKPKRPLTSIEIERMIAKAEKEAIIKARLEQERLRIRDENLKLQEQLNQAIKLQEKLKHQTNYLHQKLPPTKISSSVPYSHKPVSYKPPPPLKGSPFEAGSLSMNIGPGIDLPAGYISQHNLPQRSQNPQQVPQYKPSFSPDQQLVQQYQSSQIYSQPINQVQVAQNPGPVYKPQVTQVTNPLANTNLGSTVQVNIQKSVEYDPRIGAFDTSNEVLGNQKSVETPEKTLTISKPKLEEAIYQAATITFDKFYSPILQKIDKILQGLGFNDEPCRERLICSMYKHPTKFSPHSNLISAELSRDSSELQKPTSTNSAVVRFYKYVQAARDGQDQRDCLRLYPGCAINTEVS</sequence>
<evidence type="ECO:0000313" key="6">
    <source>
        <dbReference type="Proteomes" id="UP001152799"/>
    </source>
</evidence>
<gene>
    <name evidence="5" type="ORF">CEUTPL_LOCUS1456</name>
</gene>
<keyword evidence="6" id="KW-1185">Reference proteome</keyword>
<evidence type="ECO:0000256" key="3">
    <source>
        <dbReference type="SAM" id="Phobius"/>
    </source>
</evidence>
<feature type="region of interest" description="Disordered" evidence="2">
    <location>
        <begin position="465"/>
        <end position="488"/>
    </location>
</feature>
<evidence type="ECO:0000256" key="2">
    <source>
        <dbReference type="SAM" id="MobiDB-lite"/>
    </source>
</evidence>
<dbReference type="EMBL" id="OU892277">
    <property type="protein sequence ID" value="CAG9760735.1"/>
    <property type="molecule type" value="Genomic_DNA"/>
</dbReference>
<dbReference type="Proteomes" id="UP001152799">
    <property type="component" value="Chromosome 1"/>
</dbReference>
<protein>
    <submittedName>
        <fullName evidence="5">Uncharacterized protein</fullName>
    </submittedName>
</protein>
<evidence type="ECO:0000256" key="4">
    <source>
        <dbReference type="SAM" id="SignalP"/>
    </source>
</evidence>
<reference evidence="5" key="1">
    <citation type="submission" date="2022-01" db="EMBL/GenBank/DDBJ databases">
        <authorList>
            <person name="King R."/>
        </authorList>
    </citation>
    <scope>NUCLEOTIDE SEQUENCE</scope>
</reference>
<dbReference type="InterPro" id="IPR012464">
    <property type="entry name" value="DUF1676"/>
</dbReference>
<name>A0A9N9QJZ1_9CUCU</name>
<feature type="transmembrane region" description="Helical" evidence="3">
    <location>
        <begin position="235"/>
        <end position="255"/>
    </location>
</feature>
<dbReference type="Pfam" id="PF07841">
    <property type="entry name" value="DM4_12"/>
    <property type="match status" value="1"/>
</dbReference>
<keyword evidence="3" id="KW-0472">Membrane</keyword>
<dbReference type="InterPro" id="IPR006631">
    <property type="entry name" value="DM4_12"/>
</dbReference>
<dbReference type="PANTHER" id="PTHR21879">
    <property type="entry name" value="FI03362P-RELATED-RELATED"/>
    <property type="match status" value="1"/>
</dbReference>
<dbReference type="PANTHER" id="PTHR21879:SF4">
    <property type="entry name" value="OSIRIS 17, ISOFORM C"/>
    <property type="match status" value="1"/>
</dbReference>